<dbReference type="InterPro" id="IPR050351">
    <property type="entry name" value="BphY/WalK/GraS-like"/>
</dbReference>
<dbReference type="InterPro" id="IPR004358">
    <property type="entry name" value="Sig_transdc_His_kin-like_C"/>
</dbReference>
<evidence type="ECO:0000259" key="7">
    <source>
        <dbReference type="PROSITE" id="PS50109"/>
    </source>
</evidence>
<keyword evidence="6" id="KW-0175">Coiled coil</keyword>
<dbReference type="PRINTS" id="PR00344">
    <property type="entry name" value="BCTRLSENSOR"/>
</dbReference>
<evidence type="ECO:0000256" key="4">
    <source>
        <dbReference type="ARBA" id="ARBA00022679"/>
    </source>
</evidence>
<evidence type="ECO:0000256" key="1">
    <source>
        <dbReference type="ARBA" id="ARBA00000085"/>
    </source>
</evidence>
<protein>
    <recommendedName>
        <fullName evidence="2">histidine kinase</fullName>
        <ecNumber evidence="2">2.7.13.3</ecNumber>
    </recommendedName>
</protein>
<proteinExistence type="predicted"/>
<dbReference type="GO" id="GO:0030295">
    <property type="term" value="F:protein kinase activator activity"/>
    <property type="evidence" value="ECO:0007669"/>
    <property type="project" value="TreeGrafter"/>
</dbReference>
<evidence type="ECO:0000256" key="3">
    <source>
        <dbReference type="ARBA" id="ARBA00022553"/>
    </source>
</evidence>
<dbReference type="GO" id="GO:0000155">
    <property type="term" value="F:phosphorelay sensor kinase activity"/>
    <property type="evidence" value="ECO:0007669"/>
    <property type="project" value="InterPro"/>
</dbReference>
<dbReference type="EC" id="2.7.13.3" evidence="2"/>
<dbReference type="GO" id="GO:0000156">
    <property type="term" value="F:phosphorelay response regulator activity"/>
    <property type="evidence" value="ECO:0007669"/>
    <property type="project" value="TreeGrafter"/>
</dbReference>
<keyword evidence="4 8" id="KW-0808">Transferase</keyword>
<dbReference type="Pfam" id="PF02518">
    <property type="entry name" value="HATPase_c"/>
    <property type="match status" value="1"/>
</dbReference>
<dbReference type="SMART" id="SM00388">
    <property type="entry name" value="HisKA"/>
    <property type="match status" value="1"/>
</dbReference>
<dbReference type="PROSITE" id="PS50109">
    <property type="entry name" value="HIS_KIN"/>
    <property type="match status" value="1"/>
</dbReference>
<dbReference type="Gene3D" id="3.30.565.10">
    <property type="entry name" value="Histidine kinase-like ATPase, C-terminal domain"/>
    <property type="match status" value="1"/>
</dbReference>
<dbReference type="Proteomes" id="UP000319817">
    <property type="component" value="Chromosome"/>
</dbReference>
<evidence type="ECO:0000313" key="8">
    <source>
        <dbReference type="EMBL" id="QDT12092.1"/>
    </source>
</evidence>
<dbReference type="Pfam" id="PF00512">
    <property type="entry name" value="HisKA"/>
    <property type="match status" value="1"/>
</dbReference>
<dbReference type="AlphaFoldDB" id="A0A517NYA0"/>
<feature type="coiled-coil region" evidence="6">
    <location>
        <begin position="60"/>
        <end position="97"/>
    </location>
</feature>
<gene>
    <name evidence="8" type="primary">cph1_8</name>
    <name evidence="8" type="ORF">K239x_41000</name>
</gene>
<dbReference type="InterPro" id="IPR005467">
    <property type="entry name" value="His_kinase_dom"/>
</dbReference>
<keyword evidence="9" id="KW-1185">Reference proteome</keyword>
<dbReference type="SUPFAM" id="SSF47384">
    <property type="entry name" value="Homodimeric domain of signal transducing histidine kinase"/>
    <property type="match status" value="1"/>
</dbReference>
<evidence type="ECO:0000256" key="5">
    <source>
        <dbReference type="ARBA" id="ARBA00022777"/>
    </source>
</evidence>
<evidence type="ECO:0000256" key="2">
    <source>
        <dbReference type="ARBA" id="ARBA00012438"/>
    </source>
</evidence>
<dbReference type="InterPro" id="IPR036890">
    <property type="entry name" value="HATPase_C_sf"/>
</dbReference>
<organism evidence="8 9">
    <name type="scientific">Stieleria marina</name>
    <dbReference type="NCBI Taxonomy" id="1930275"/>
    <lineage>
        <taxon>Bacteria</taxon>
        <taxon>Pseudomonadati</taxon>
        <taxon>Planctomycetota</taxon>
        <taxon>Planctomycetia</taxon>
        <taxon>Pirellulales</taxon>
        <taxon>Pirellulaceae</taxon>
        <taxon>Stieleria</taxon>
    </lineage>
</organism>
<dbReference type="CDD" id="cd00082">
    <property type="entry name" value="HisKA"/>
    <property type="match status" value="1"/>
</dbReference>
<name>A0A517NYA0_9BACT</name>
<dbReference type="InterPro" id="IPR003661">
    <property type="entry name" value="HisK_dim/P_dom"/>
</dbReference>
<dbReference type="SUPFAM" id="SSF55874">
    <property type="entry name" value="ATPase domain of HSP90 chaperone/DNA topoisomerase II/histidine kinase"/>
    <property type="match status" value="1"/>
</dbReference>
<feature type="domain" description="Histidine kinase" evidence="7">
    <location>
        <begin position="104"/>
        <end position="315"/>
    </location>
</feature>
<dbReference type="InterPro" id="IPR003594">
    <property type="entry name" value="HATPase_dom"/>
</dbReference>
<comment type="catalytic activity">
    <reaction evidence="1">
        <text>ATP + protein L-histidine = ADP + protein N-phospho-L-histidine.</text>
        <dbReference type="EC" id="2.7.13.3"/>
    </reaction>
</comment>
<dbReference type="GO" id="GO:0007234">
    <property type="term" value="P:osmosensory signaling via phosphorelay pathway"/>
    <property type="evidence" value="ECO:0007669"/>
    <property type="project" value="TreeGrafter"/>
</dbReference>
<sequence length="345" mass="38646">MLAVILLVIPGLSITLSIGPSPWMLACFLGLLALITWRVVLQLEHLGKSILATQENRDPNKALRRQNEQLEIKNFQLRSSHEKLLRATEELRRSNEELDQFAYAASHDLKAPLRAIDHLASFVIEEAGDAVSQNVLNDLETLRGRVCRMDKMLDGMLMYSRLRTETFSLETFDLTEATQSAIDVLDIPSGFHVTVDAETTLLTTHRSPLEQVLRNLIGNAIKHHHKSAGNVHVTASIRNCNLEVAVSDDGPGIAPEYHDVVFQMFQTLRRRDEVESSGLGLSMVQRIIEEHDGEIGIESTLGHGATLQFTWPCAVLDRPSQPTPKRTQNNYSICNTEGRSWLVNK</sequence>
<accession>A0A517NYA0</accession>
<dbReference type="CDD" id="cd00075">
    <property type="entry name" value="HATPase"/>
    <property type="match status" value="1"/>
</dbReference>
<keyword evidence="5" id="KW-0418">Kinase</keyword>
<dbReference type="PANTHER" id="PTHR42878">
    <property type="entry name" value="TWO-COMPONENT HISTIDINE KINASE"/>
    <property type="match status" value="1"/>
</dbReference>
<dbReference type="Gene3D" id="1.10.287.130">
    <property type="match status" value="1"/>
</dbReference>
<dbReference type="SMART" id="SM00387">
    <property type="entry name" value="HATPase_c"/>
    <property type="match status" value="1"/>
</dbReference>
<dbReference type="PANTHER" id="PTHR42878:SF15">
    <property type="entry name" value="BACTERIOPHYTOCHROME"/>
    <property type="match status" value="1"/>
</dbReference>
<dbReference type="EMBL" id="CP036526">
    <property type="protein sequence ID" value="QDT12092.1"/>
    <property type="molecule type" value="Genomic_DNA"/>
</dbReference>
<evidence type="ECO:0000256" key="6">
    <source>
        <dbReference type="SAM" id="Coils"/>
    </source>
</evidence>
<evidence type="ECO:0000313" key="9">
    <source>
        <dbReference type="Proteomes" id="UP000319817"/>
    </source>
</evidence>
<keyword evidence="3" id="KW-0597">Phosphoprotein</keyword>
<dbReference type="InterPro" id="IPR036097">
    <property type="entry name" value="HisK_dim/P_sf"/>
</dbReference>
<reference evidence="8 9" key="1">
    <citation type="submission" date="2019-02" db="EMBL/GenBank/DDBJ databases">
        <title>Deep-cultivation of Planctomycetes and their phenomic and genomic characterization uncovers novel biology.</title>
        <authorList>
            <person name="Wiegand S."/>
            <person name="Jogler M."/>
            <person name="Boedeker C."/>
            <person name="Pinto D."/>
            <person name="Vollmers J."/>
            <person name="Rivas-Marin E."/>
            <person name="Kohn T."/>
            <person name="Peeters S.H."/>
            <person name="Heuer A."/>
            <person name="Rast P."/>
            <person name="Oberbeckmann S."/>
            <person name="Bunk B."/>
            <person name="Jeske O."/>
            <person name="Meyerdierks A."/>
            <person name="Storesund J.E."/>
            <person name="Kallscheuer N."/>
            <person name="Luecker S."/>
            <person name="Lage O.M."/>
            <person name="Pohl T."/>
            <person name="Merkel B.J."/>
            <person name="Hornburger P."/>
            <person name="Mueller R.-W."/>
            <person name="Bruemmer F."/>
            <person name="Labrenz M."/>
            <person name="Spormann A.M."/>
            <person name="Op den Camp H."/>
            <person name="Overmann J."/>
            <person name="Amann R."/>
            <person name="Jetten M.S.M."/>
            <person name="Mascher T."/>
            <person name="Medema M.H."/>
            <person name="Devos D.P."/>
            <person name="Kaster A.-K."/>
            <person name="Ovreas L."/>
            <person name="Rohde M."/>
            <person name="Galperin M.Y."/>
            <person name="Jogler C."/>
        </authorList>
    </citation>
    <scope>NUCLEOTIDE SEQUENCE [LARGE SCALE GENOMIC DNA]</scope>
    <source>
        <strain evidence="8 9">K23_9</strain>
    </source>
</reference>